<evidence type="ECO:0000313" key="9">
    <source>
        <dbReference type="Proteomes" id="UP000077734"/>
    </source>
</evidence>
<evidence type="ECO:0000256" key="7">
    <source>
        <dbReference type="ARBA" id="ARBA00060680"/>
    </source>
</evidence>
<keyword evidence="2" id="KW-0479">Metal-binding</keyword>
<evidence type="ECO:0000256" key="3">
    <source>
        <dbReference type="ARBA" id="ARBA00051258"/>
    </source>
</evidence>
<dbReference type="GO" id="GO:0019752">
    <property type="term" value="P:carboxylic acid metabolic process"/>
    <property type="evidence" value="ECO:0007669"/>
    <property type="project" value="UniProtKB-ARBA"/>
</dbReference>
<evidence type="ECO:0000313" key="8">
    <source>
        <dbReference type="EMBL" id="OAI30277.1"/>
    </source>
</evidence>
<dbReference type="InterPro" id="IPR036663">
    <property type="entry name" value="Fumarylacetoacetase_C_sf"/>
</dbReference>
<organism evidence="8 9">
    <name type="scientific">Methylomonas koyamae</name>
    <dbReference type="NCBI Taxonomy" id="702114"/>
    <lineage>
        <taxon>Bacteria</taxon>
        <taxon>Pseudomonadati</taxon>
        <taxon>Pseudomonadota</taxon>
        <taxon>Gammaproteobacteria</taxon>
        <taxon>Methylococcales</taxon>
        <taxon>Methylococcaceae</taxon>
        <taxon>Methylomonas</taxon>
    </lineage>
</organism>
<dbReference type="GO" id="GO:0008704">
    <property type="term" value="F:5-carboxymethyl-2-hydroxymuconate delta-isomerase activity"/>
    <property type="evidence" value="ECO:0007669"/>
    <property type="project" value="UniProtKB-EC"/>
</dbReference>
<dbReference type="SUPFAM" id="SSF56529">
    <property type="entry name" value="FAH"/>
    <property type="match status" value="1"/>
</dbReference>
<protein>
    <submittedName>
        <fullName evidence="8">Fumarylacetoacetate hydrolase</fullName>
    </submittedName>
</protein>
<keyword evidence="8" id="KW-0378">Hydrolase</keyword>
<comment type="pathway">
    <text evidence="7">Aromatic compound metabolism; 4-hydroxyphenylacetate degradation; pyruvate and succinate semialdehyde from 4-hydroxyphenylacetate: step 5/7.</text>
</comment>
<keyword evidence="9" id="KW-1185">Reference proteome</keyword>
<evidence type="ECO:0000256" key="1">
    <source>
        <dbReference type="ARBA" id="ARBA00010211"/>
    </source>
</evidence>
<comment type="catalytic activity">
    <reaction evidence="4">
        <text>(2E,4Z)-5-hydroxypenta-2,4-diene-1,2,5-tricarboxylate = (3E,5R)-5-carboxy-2-oxohept-3-enedioate</text>
        <dbReference type="Rhea" id="RHEA:18813"/>
        <dbReference type="ChEBI" id="CHEBI:47961"/>
        <dbReference type="ChEBI" id="CHEBI:87491"/>
        <dbReference type="EC" id="5.3.3.10"/>
    </reaction>
</comment>
<dbReference type="RefSeq" id="WP_064024096.1">
    <property type="nucleotide sequence ID" value="NZ_CP023669.1"/>
</dbReference>
<comment type="caution">
    <text evidence="8">The sequence shown here is derived from an EMBL/GenBank/DDBJ whole genome shotgun (WGS) entry which is preliminary data.</text>
</comment>
<dbReference type="PANTHER" id="PTHR42796">
    <property type="entry name" value="FUMARYLACETOACETATE HYDROLASE DOMAIN-CONTAINING PROTEIN 2A-RELATED"/>
    <property type="match status" value="1"/>
</dbReference>
<evidence type="ECO:0000256" key="6">
    <source>
        <dbReference type="ARBA" id="ARBA00060569"/>
    </source>
</evidence>
<dbReference type="PANTHER" id="PTHR42796:SF4">
    <property type="entry name" value="FUMARYLACETOACETATE HYDROLASE DOMAIN-CONTAINING PROTEIN 2A"/>
    <property type="match status" value="1"/>
</dbReference>
<evidence type="ECO:0000256" key="2">
    <source>
        <dbReference type="ARBA" id="ARBA00022723"/>
    </source>
</evidence>
<comment type="catalytic activity">
    <reaction evidence="3">
        <text>(3E,5R)-5-carboxy-2-oxohept-3-enedioate + H(+) = (4Z)-2-oxohept-4-enedioate + CO2</text>
        <dbReference type="Rhea" id="RHEA:14397"/>
        <dbReference type="ChEBI" id="CHEBI:15378"/>
        <dbReference type="ChEBI" id="CHEBI:16526"/>
        <dbReference type="ChEBI" id="CHEBI:87491"/>
        <dbReference type="ChEBI" id="CHEBI:87507"/>
        <dbReference type="EC" id="4.1.1.68"/>
    </reaction>
</comment>
<dbReference type="KEGG" id="mko:MKLM6_4155"/>
<sequence length="291" mass="30854">MKLATFLDNGERKIGAVVGEQVIAAGAGLPNDMLAFLAAGASAQRALQALIDSGAAGKPLAEVQLLAPIPRPGKLLGVGLNYADHIGETGLEKPEYPTFFTKQSTCVIGPGAAIHLPPISDKVDYEGELALVIGKRCKNVSAERANAVIAGYTICNDVTVRDWQARTPTWTLGKSFDTHGPLGPWLVTADEIADPHNLSLKTWVDAELRQNANTGEMIFNCYELIAYLSQVMTLEPGDVISTGTPAGVGVKMKPRGYLKPGQTVRIEIEGIGTLTNPVAVEPENYLAGPQV</sequence>
<dbReference type="FunFam" id="3.90.850.10:FF:000002">
    <property type="entry name" value="2-hydroxyhepta-2,4-diene-1,7-dioate isomerase"/>
    <property type="match status" value="1"/>
</dbReference>
<dbReference type="GO" id="GO:0046872">
    <property type="term" value="F:metal ion binding"/>
    <property type="evidence" value="ECO:0007669"/>
    <property type="project" value="UniProtKB-KW"/>
</dbReference>
<dbReference type="GO" id="GO:0016787">
    <property type="term" value="F:hydrolase activity"/>
    <property type="evidence" value="ECO:0007669"/>
    <property type="project" value="UniProtKB-KW"/>
</dbReference>
<accession>A0A291IPI6</accession>
<dbReference type="Proteomes" id="UP000077734">
    <property type="component" value="Unassembled WGS sequence"/>
</dbReference>
<name>A0A291IPI6_9GAMM</name>
<evidence type="ECO:0000256" key="5">
    <source>
        <dbReference type="ARBA" id="ARBA00057150"/>
    </source>
</evidence>
<proteinExistence type="inferred from homology"/>
<gene>
    <name evidence="8" type="ORF">A1356_21830</name>
</gene>
<comment type="pathway">
    <text evidence="6">Aromatic compound metabolism; 4-hydroxyphenylacetate degradation; pyruvate and succinate semialdehyde from 4-hydroxyphenylacetate: step 4/7.</text>
</comment>
<comment type="similarity">
    <text evidence="1">Belongs to the FAH family.</text>
</comment>
<dbReference type="AlphaFoldDB" id="A0A291IPI6"/>
<dbReference type="Gene3D" id="3.90.850.10">
    <property type="entry name" value="Fumarylacetoacetase-like, C-terminal domain"/>
    <property type="match status" value="1"/>
</dbReference>
<comment type="function">
    <text evidence="5">Decarboxylates OPET (5-oxo-pent-3-ene-1,2,5-tricarboxylic acid) into HHDD (2-hydroxy-hept-2,4-diene-1,7-dioate) and isomerizes it to OHED (2-oxo-hept-3-ene-1,7-dioate).</text>
</comment>
<dbReference type="GO" id="GO:0018800">
    <property type="term" value="F:5-oxopent-3-ene-1,2,5-tricarboxylate decarboxylase activity"/>
    <property type="evidence" value="ECO:0007669"/>
    <property type="project" value="UniProtKB-EC"/>
</dbReference>
<dbReference type="InterPro" id="IPR051121">
    <property type="entry name" value="FAH"/>
</dbReference>
<dbReference type="Pfam" id="PF01557">
    <property type="entry name" value="FAA_hydrolase"/>
    <property type="match status" value="1"/>
</dbReference>
<evidence type="ECO:0000256" key="4">
    <source>
        <dbReference type="ARBA" id="ARBA00052790"/>
    </source>
</evidence>
<dbReference type="EMBL" id="LUUL01000008">
    <property type="protein sequence ID" value="OAI30277.1"/>
    <property type="molecule type" value="Genomic_DNA"/>
</dbReference>
<reference evidence="8 9" key="1">
    <citation type="submission" date="2016-03" db="EMBL/GenBank/DDBJ databases">
        <authorList>
            <person name="Heylen K."/>
            <person name="De Vos P."/>
            <person name="Vekeman B."/>
        </authorList>
    </citation>
    <scope>NUCLEOTIDE SEQUENCE [LARGE SCALE GENOMIC DNA]</scope>
    <source>
        <strain evidence="8 9">R-49807</strain>
    </source>
</reference>
<dbReference type="InterPro" id="IPR011234">
    <property type="entry name" value="Fumarylacetoacetase-like_C"/>
</dbReference>